<dbReference type="Gene3D" id="1.20.1600.10">
    <property type="entry name" value="Outer membrane efflux proteins (OEP)"/>
    <property type="match status" value="1"/>
</dbReference>
<dbReference type="Proteomes" id="UP000238605">
    <property type="component" value="Unassembled WGS sequence"/>
</dbReference>
<proteinExistence type="predicted"/>
<dbReference type="EMBL" id="PSNX01000010">
    <property type="protein sequence ID" value="PPE65909.1"/>
    <property type="molecule type" value="Genomic_DNA"/>
</dbReference>
<name>A0A2S5ST78_9BURK</name>
<dbReference type="GO" id="GO:0015562">
    <property type="term" value="F:efflux transmembrane transporter activity"/>
    <property type="evidence" value="ECO:0007669"/>
    <property type="project" value="InterPro"/>
</dbReference>
<gene>
    <name evidence="1" type="ORF">C1704_11420</name>
</gene>
<dbReference type="AlphaFoldDB" id="A0A2S5ST78"/>
<dbReference type="SUPFAM" id="SSF56954">
    <property type="entry name" value="Outer membrane efflux proteins (OEP)"/>
    <property type="match status" value="1"/>
</dbReference>
<reference evidence="1 2" key="1">
    <citation type="submission" date="2018-02" db="EMBL/GenBank/DDBJ databases">
        <title>Reclassifiation of [Polyangium] brachysporum DSM 7029 as Guopingzhaonella breviflexa gen. nov., sp. nov., a member of the family Comamonadaceae.</title>
        <authorList>
            <person name="Tang B."/>
        </authorList>
    </citation>
    <scope>NUCLEOTIDE SEQUENCE [LARGE SCALE GENOMIC DNA]</scope>
    <source>
        <strain evidence="1 2">BCRC 80649</strain>
    </source>
</reference>
<evidence type="ECO:0000313" key="1">
    <source>
        <dbReference type="EMBL" id="PPE65909.1"/>
    </source>
</evidence>
<protein>
    <recommendedName>
        <fullName evidence="3">TolC family protein</fullName>
    </recommendedName>
</protein>
<comment type="caution">
    <text evidence="1">The sequence shown here is derived from an EMBL/GenBank/DDBJ whole genome shotgun (WGS) entry which is preliminary data.</text>
</comment>
<organism evidence="1 2">
    <name type="scientific">Caldimonas caldifontis</name>
    <dbReference type="NCBI Taxonomy" id="1452508"/>
    <lineage>
        <taxon>Bacteria</taxon>
        <taxon>Pseudomonadati</taxon>
        <taxon>Pseudomonadota</taxon>
        <taxon>Betaproteobacteria</taxon>
        <taxon>Burkholderiales</taxon>
        <taxon>Sphaerotilaceae</taxon>
        <taxon>Caldimonas</taxon>
    </lineage>
</organism>
<accession>A0A2S5ST78</accession>
<sequence length="342" mass="37188">MGAEDAPPLDWREANDTVGQFQRGHIDVLRWEQANLKETPEPPAPAASLSLQTAADAVRRAWTAHLSLAGVQAQLGPALTEAVAQGRWMMVDPSMHRRVQGLGELLAVAREARQAWIQAVAARQGVGFHRESLIAAETAHELGRRMVQVGNWSRLQGAPASLALSEARMALQRAEYAQALAERELIRVLGLTGRHDHVALPDSLPALPDALIGPDAVDAHLQRLRAQLQRAEAMRAAPRTRMAYEAYRASHVLAAGYRDEILKTRELMAEEAVLRYNGMLKSVWDVLSETRQRFAAAAETVNAQRDFWLAEADLQWVLQGGEPASFVSLGGGGAAASAAPAH</sequence>
<keyword evidence="2" id="KW-1185">Reference proteome</keyword>
<evidence type="ECO:0008006" key="3">
    <source>
        <dbReference type="Google" id="ProtNLM"/>
    </source>
</evidence>
<evidence type="ECO:0000313" key="2">
    <source>
        <dbReference type="Proteomes" id="UP000238605"/>
    </source>
</evidence>